<dbReference type="InterPro" id="IPR012319">
    <property type="entry name" value="FPG_cat"/>
</dbReference>
<name>A0A0F9RBJ7_9ZZZZ</name>
<dbReference type="InterPro" id="IPR020629">
    <property type="entry name" value="FPG_Glyclase"/>
</dbReference>
<comment type="similarity">
    <text evidence="3">Belongs to the FPG family.</text>
</comment>
<evidence type="ECO:0000256" key="14">
    <source>
        <dbReference type="ARBA" id="ARBA00023295"/>
    </source>
</evidence>
<dbReference type="SMART" id="SM01232">
    <property type="entry name" value="H2TH"/>
    <property type="match status" value="1"/>
</dbReference>
<sequence>MPELPEVETIVRNLSSKLKGLEISSVKIIYPPVLRKKKPSLINDLKGRKVVSVRRRGKMLLINFERNLSLLIHLKMTGQLLFYPREEPLDKHTHFILSFKDENKELRFRDVRKFGFISCIRNLDISCADELKNLGPEPLEIDFPLFKKLFQGRKARLKSLLLNQNFIAGIGNIYADEILFQAKLHPLTPASHLGDDDLKRLLKAIRDVLRKAIVHKGSSIRSFTNAEGKRGKFQNYHQVYGRESQSCFICGEKIKRLRLGGRSSSFCPRCQKEKNCVPGN</sequence>
<comment type="caution">
    <text evidence="18">The sequence shown here is derived from an EMBL/GenBank/DDBJ whole genome shotgun (WGS) entry which is preliminary data.</text>
</comment>
<dbReference type="PROSITE" id="PS51066">
    <property type="entry name" value="ZF_FPG_2"/>
    <property type="match status" value="1"/>
</dbReference>
<evidence type="ECO:0000259" key="16">
    <source>
        <dbReference type="PROSITE" id="PS51066"/>
    </source>
</evidence>
<dbReference type="SUPFAM" id="SSF81624">
    <property type="entry name" value="N-terminal domain of MutM-like DNA repair proteins"/>
    <property type="match status" value="1"/>
</dbReference>
<dbReference type="Pfam" id="PF01149">
    <property type="entry name" value="Fapy_DNA_glyco"/>
    <property type="match status" value="1"/>
</dbReference>
<dbReference type="PROSITE" id="PS01242">
    <property type="entry name" value="ZF_FPG_1"/>
    <property type="match status" value="1"/>
</dbReference>
<evidence type="ECO:0000256" key="12">
    <source>
        <dbReference type="ARBA" id="ARBA00023239"/>
    </source>
</evidence>
<organism evidence="18">
    <name type="scientific">marine sediment metagenome</name>
    <dbReference type="NCBI Taxonomy" id="412755"/>
    <lineage>
        <taxon>unclassified sequences</taxon>
        <taxon>metagenomes</taxon>
        <taxon>ecological metagenomes</taxon>
    </lineage>
</organism>
<keyword evidence="6" id="KW-0227">DNA damage</keyword>
<proteinExistence type="inferred from homology"/>
<dbReference type="InterPro" id="IPR010979">
    <property type="entry name" value="Ribosomal_uS13-like_H2TH"/>
</dbReference>
<comment type="cofactor">
    <cofactor evidence="2">
        <name>Zn(2+)</name>
        <dbReference type="ChEBI" id="CHEBI:29105"/>
    </cofactor>
</comment>
<dbReference type="GO" id="GO:0006284">
    <property type="term" value="P:base-excision repair"/>
    <property type="evidence" value="ECO:0007669"/>
    <property type="project" value="InterPro"/>
</dbReference>
<dbReference type="Gene3D" id="1.10.8.50">
    <property type="match status" value="1"/>
</dbReference>
<dbReference type="GO" id="GO:0008270">
    <property type="term" value="F:zinc ion binding"/>
    <property type="evidence" value="ECO:0007669"/>
    <property type="project" value="UniProtKB-KW"/>
</dbReference>
<dbReference type="PROSITE" id="PS51068">
    <property type="entry name" value="FPG_CAT"/>
    <property type="match status" value="1"/>
</dbReference>
<dbReference type="GO" id="GO:0003684">
    <property type="term" value="F:damaged DNA binding"/>
    <property type="evidence" value="ECO:0007669"/>
    <property type="project" value="InterPro"/>
</dbReference>
<dbReference type="EMBL" id="LAZR01000953">
    <property type="protein sequence ID" value="KKN53880.1"/>
    <property type="molecule type" value="Genomic_DNA"/>
</dbReference>
<evidence type="ECO:0000256" key="5">
    <source>
        <dbReference type="ARBA" id="ARBA00022723"/>
    </source>
</evidence>
<protein>
    <recommendedName>
        <fullName evidence="19">Formamidopyrimidine-DNA glycosylase catalytic domain-containing protein</fullName>
    </recommendedName>
</protein>
<dbReference type="SUPFAM" id="SSF57716">
    <property type="entry name" value="Glucocorticoid receptor-like (DNA-binding domain)"/>
    <property type="match status" value="1"/>
</dbReference>
<comment type="catalytic activity">
    <reaction evidence="1">
        <text>Hydrolysis of DNA containing ring-opened 7-methylguanine residues, releasing 2,6-diamino-4-hydroxy-5-(N-methyl)formamidopyrimidine.</text>
        <dbReference type="EC" id="3.2.2.23"/>
    </reaction>
</comment>
<dbReference type="Pfam" id="PF06827">
    <property type="entry name" value="zf-FPG_IleRS"/>
    <property type="match status" value="1"/>
</dbReference>
<dbReference type="SUPFAM" id="SSF46946">
    <property type="entry name" value="S13-like H2TH domain"/>
    <property type="match status" value="1"/>
</dbReference>
<dbReference type="PANTHER" id="PTHR22993">
    <property type="entry name" value="FORMAMIDOPYRIMIDINE-DNA GLYCOSYLASE"/>
    <property type="match status" value="1"/>
</dbReference>
<feature type="domain" description="FPG-type" evidence="16">
    <location>
        <begin position="238"/>
        <end position="272"/>
    </location>
</feature>
<keyword evidence="8" id="KW-0378">Hydrolase</keyword>
<dbReference type="Pfam" id="PF06831">
    <property type="entry name" value="H2TH"/>
    <property type="match status" value="1"/>
</dbReference>
<dbReference type="AlphaFoldDB" id="A0A0F9RBJ7"/>
<evidence type="ECO:0000256" key="1">
    <source>
        <dbReference type="ARBA" id="ARBA00001668"/>
    </source>
</evidence>
<dbReference type="GO" id="GO:0034039">
    <property type="term" value="F:8-oxo-7,8-dihydroguanine DNA N-glycosylase activity"/>
    <property type="evidence" value="ECO:0007669"/>
    <property type="project" value="TreeGrafter"/>
</dbReference>
<comment type="subunit">
    <text evidence="4">Monomer.</text>
</comment>
<keyword evidence="12" id="KW-0456">Lyase</keyword>
<comment type="catalytic activity">
    <reaction evidence="15">
        <text>2'-deoxyribonucleotide-(2'-deoxyribose 5'-phosphate)-2'-deoxyribonucleotide-DNA = a 3'-end 2'-deoxyribonucleotide-(2,3-dehydro-2,3-deoxyribose 5'-phosphate)-DNA + a 5'-end 5'-phospho-2'-deoxyribonucleoside-DNA + H(+)</text>
        <dbReference type="Rhea" id="RHEA:66592"/>
        <dbReference type="Rhea" id="RHEA-COMP:13180"/>
        <dbReference type="Rhea" id="RHEA-COMP:16897"/>
        <dbReference type="Rhea" id="RHEA-COMP:17067"/>
        <dbReference type="ChEBI" id="CHEBI:15378"/>
        <dbReference type="ChEBI" id="CHEBI:136412"/>
        <dbReference type="ChEBI" id="CHEBI:157695"/>
        <dbReference type="ChEBI" id="CHEBI:167181"/>
        <dbReference type="EC" id="4.2.99.18"/>
    </reaction>
</comment>
<dbReference type="InterPro" id="IPR000214">
    <property type="entry name" value="Znf_DNA_glyclase/AP_lyase"/>
</dbReference>
<evidence type="ECO:0000313" key="18">
    <source>
        <dbReference type="EMBL" id="KKN53880.1"/>
    </source>
</evidence>
<dbReference type="InterPro" id="IPR010663">
    <property type="entry name" value="Znf_FPG/IleRS"/>
</dbReference>
<evidence type="ECO:0000256" key="10">
    <source>
        <dbReference type="ARBA" id="ARBA00023125"/>
    </source>
</evidence>
<dbReference type="NCBIfam" id="NF002211">
    <property type="entry name" value="PRK01103.1"/>
    <property type="match status" value="1"/>
</dbReference>
<keyword evidence="9" id="KW-0862">Zinc</keyword>
<evidence type="ECO:0000256" key="3">
    <source>
        <dbReference type="ARBA" id="ARBA00009409"/>
    </source>
</evidence>
<accession>A0A0F9RBJ7</accession>
<dbReference type="FunFam" id="1.10.8.50:FF:000003">
    <property type="entry name" value="Formamidopyrimidine-DNA glycosylase"/>
    <property type="match status" value="1"/>
</dbReference>
<evidence type="ECO:0000256" key="9">
    <source>
        <dbReference type="ARBA" id="ARBA00022833"/>
    </source>
</evidence>
<feature type="domain" description="Formamidopyrimidine-DNA glycosylase catalytic" evidence="17">
    <location>
        <begin position="2"/>
        <end position="115"/>
    </location>
</feature>
<keyword evidence="13" id="KW-0511">Multifunctional enzyme</keyword>
<dbReference type="Gene3D" id="3.20.190.10">
    <property type="entry name" value="MutM-like, N-terminal"/>
    <property type="match status" value="1"/>
</dbReference>
<evidence type="ECO:0000256" key="2">
    <source>
        <dbReference type="ARBA" id="ARBA00001947"/>
    </source>
</evidence>
<evidence type="ECO:0000256" key="6">
    <source>
        <dbReference type="ARBA" id="ARBA00022763"/>
    </source>
</evidence>
<dbReference type="CDD" id="cd08966">
    <property type="entry name" value="EcFpg-like_N"/>
    <property type="match status" value="1"/>
</dbReference>
<dbReference type="InterPro" id="IPR015886">
    <property type="entry name" value="H2TH_FPG"/>
</dbReference>
<keyword evidence="11" id="KW-0234">DNA repair</keyword>
<evidence type="ECO:0000256" key="8">
    <source>
        <dbReference type="ARBA" id="ARBA00022801"/>
    </source>
</evidence>
<dbReference type="GO" id="GO:0140078">
    <property type="term" value="F:class I DNA-(apurinic or apyrimidinic site) endonuclease activity"/>
    <property type="evidence" value="ECO:0007669"/>
    <property type="project" value="UniProtKB-EC"/>
</dbReference>
<keyword evidence="10" id="KW-0238">DNA-binding</keyword>
<dbReference type="NCBIfam" id="TIGR00577">
    <property type="entry name" value="fpg"/>
    <property type="match status" value="1"/>
</dbReference>
<dbReference type="SMART" id="SM00898">
    <property type="entry name" value="Fapy_DNA_glyco"/>
    <property type="match status" value="1"/>
</dbReference>
<keyword evidence="5" id="KW-0479">Metal-binding</keyword>
<evidence type="ECO:0000256" key="13">
    <source>
        <dbReference type="ARBA" id="ARBA00023268"/>
    </source>
</evidence>
<evidence type="ECO:0008006" key="19">
    <source>
        <dbReference type="Google" id="ProtNLM"/>
    </source>
</evidence>
<keyword evidence="7" id="KW-0863">Zinc-finger</keyword>
<dbReference type="InterPro" id="IPR035937">
    <property type="entry name" value="FPG_N"/>
</dbReference>
<gene>
    <name evidence="18" type="ORF">LCGC14_0597750</name>
</gene>
<reference evidence="18" key="1">
    <citation type="journal article" date="2015" name="Nature">
        <title>Complex archaea that bridge the gap between prokaryotes and eukaryotes.</title>
        <authorList>
            <person name="Spang A."/>
            <person name="Saw J.H."/>
            <person name="Jorgensen S.L."/>
            <person name="Zaremba-Niedzwiedzka K."/>
            <person name="Martijn J."/>
            <person name="Lind A.E."/>
            <person name="van Eijk R."/>
            <person name="Schleper C."/>
            <person name="Guy L."/>
            <person name="Ettema T.J."/>
        </authorList>
    </citation>
    <scope>NUCLEOTIDE SEQUENCE</scope>
</reference>
<evidence type="ECO:0000256" key="15">
    <source>
        <dbReference type="ARBA" id="ARBA00044632"/>
    </source>
</evidence>
<dbReference type="HAMAP" id="MF_00103">
    <property type="entry name" value="Fapy_DNA_glycosyl"/>
    <property type="match status" value="1"/>
</dbReference>
<evidence type="ECO:0000256" key="11">
    <source>
        <dbReference type="ARBA" id="ARBA00023204"/>
    </source>
</evidence>
<dbReference type="PANTHER" id="PTHR22993:SF9">
    <property type="entry name" value="FORMAMIDOPYRIMIDINE-DNA GLYCOSYLASE"/>
    <property type="match status" value="1"/>
</dbReference>
<evidence type="ECO:0000256" key="7">
    <source>
        <dbReference type="ARBA" id="ARBA00022771"/>
    </source>
</evidence>
<evidence type="ECO:0000259" key="17">
    <source>
        <dbReference type="PROSITE" id="PS51068"/>
    </source>
</evidence>
<dbReference type="InterPro" id="IPR015887">
    <property type="entry name" value="DNA_glyclase_Znf_dom_DNA_BS"/>
</dbReference>
<keyword evidence="14" id="KW-0326">Glycosidase</keyword>
<evidence type="ECO:0000256" key="4">
    <source>
        <dbReference type="ARBA" id="ARBA00011245"/>
    </source>
</evidence>